<proteinExistence type="inferred from homology"/>
<evidence type="ECO:0000259" key="7">
    <source>
        <dbReference type="PROSITE" id="PS50206"/>
    </source>
</evidence>
<name>A0A940SJG4_9BACI</name>
<dbReference type="InterPro" id="IPR016156">
    <property type="entry name" value="FAD/NAD-linked_Rdtase_dimer_sf"/>
</dbReference>
<evidence type="ECO:0000256" key="6">
    <source>
        <dbReference type="ARBA" id="ARBA00023284"/>
    </source>
</evidence>
<dbReference type="PRINTS" id="PR00368">
    <property type="entry name" value="FADPNR"/>
</dbReference>
<evidence type="ECO:0000313" key="8">
    <source>
        <dbReference type="EMBL" id="MBP0725446.1"/>
    </source>
</evidence>
<dbReference type="InterPro" id="IPR050260">
    <property type="entry name" value="FAD-bd_OxRdtase"/>
</dbReference>
<dbReference type="SUPFAM" id="SSF52821">
    <property type="entry name" value="Rhodanese/Cell cycle control phosphatase"/>
    <property type="match status" value="1"/>
</dbReference>
<dbReference type="EMBL" id="JAGIYQ010000005">
    <property type="protein sequence ID" value="MBP0725446.1"/>
    <property type="molecule type" value="Genomic_DNA"/>
</dbReference>
<dbReference type="AlphaFoldDB" id="A0A940SJG4"/>
<feature type="domain" description="Rhodanese" evidence="7">
    <location>
        <begin position="465"/>
        <end position="551"/>
    </location>
</feature>
<comment type="cofactor">
    <cofactor evidence="1">
        <name>FAD</name>
        <dbReference type="ChEBI" id="CHEBI:57692"/>
    </cofactor>
</comment>
<dbReference type="SUPFAM" id="SSF51905">
    <property type="entry name" value="FAD/NAD(P)-binding domain"/>
    <property type="match status" value="1"/>
</dbReference>
<dbReference type="NCBIfam" id="NF010037">
    <property type="entry name" value="PRK13512.1"/>
    <property type="match status" value="1"/>
</dbReference>
<sequence length="558" mass="61274">MSKKILVVGGVAGGASAVARLRRLNEKDEIILFEKGEYISFANCGLPYYIGEVIKERQKLLVQTADRMAKRFNIDVRVNNEVIAINREEKTITVLNHQSGETYTELYDILVLSPGSRPMKPEIPGIEEAKSLFTLRNVPDTDRIKLYVDHQKPQHATVIGGGFIGIEMVETLRERGIEVTLVEMADQILPIIDKEMATVAQNHMKDHGVELILGNGVASFEQQGTLVQLKSGKSIKTDMIILSIGVQPQNELAKQAGLELGVRGTIKVNEKMQTSDPSIFAVGDVIQVTDFATGAETMIPLAWPANRQGRLVADVINGRNAKYTSTMGTSIVKVFDLAVASTGANEKTLQKQGTSYEVVHVQANSHAGYYPGAFPVLIKLIFDKETGKMYGAQVVGKEGVDKRLDIIATAMKLGAKVTNLPELEIAYAPPFASAKDPVNLAGYVATNIVEGLVETVQWHEIDEIVKNGGYLIDVRESNELKQGMIPGSIHIPLDDLRHRLNELPKDKPIYITCQLGMRGYLASRTLTENGFKAINLDGGYKLYETIYGIKSNLIGNEK</sequence>
<comment type="caution">
    <text evidence="8">The sequence shown here is derived from an EMBL/GenBank/DDBJ whole genome shotgun (WGS) entry which is preliminary data.</text>
</comment>
<dbReference type="PROSITE" id="PS50206">
    <property type="entry name" value="RHODANESE_3"/>
    <property type="match status" value="1"/>
</dbReference>
<dbReference type="InterPro" id="IPR036188">
    <property type="entry name" value="FAD/NAD-bd_sf"/>
</dbReference>
<dbReference type="Pfam" id="PF02852">
    <property type="entry name" value="Pyr_redox_dim"/>
    <property type="match status" value="1"/>
</dbReference>
<keyword evidence="6" id="KW-0676">Redox-active center</keyword>
<evidence type="ECO:0000256" key="2">
    <source>
        <dbReference type="ARBA" id="ARBA00009130"/>
    </source>
</evidence>
<keyword evidence="3" id="KW-0285">Flavoprotein</keyword>
<dbReference type="Pfam" id="PF07992">
    <property type="entry name" value="Pyr_redox_2"/>
    <property type="match status" value="1"/>
</dbReference>
<dbReference type="InterPro" id="IPR001763">
    <property type="entry name" value="Rhodanese-like_dom"/>
</dbReference>
<evidence type="ECO:0000256" key="4">
    <source>
        <dbReference type="ARBA" id="ARBA00022827"/>
    </source>
</evidence>
<dbReference type="SMART" id="SM00450">
    <property type="entry name" value="RHOD"/>
    <property type="match status" value="1"/>
</dbReference>
<dbReference type="InterPro" id="IPR004099">
    <property type="entry name" value="Pyr_nucl-diS_OxRdtase_dimer"/>
</dbReference>
<dbReference type="Gene3D" id="3.40.250.10">
    <property type="entry name" value="Rhodanese-like domain"/>
    <property type="match status" value="1"/>
</dbReference>
<dbReference type="Pfam" id="PF00581">
    <property type="entry name" value="Rhodanese"/>
    <property type="match status" value="1"/>
</dbReference>
<evidence type="ECO:0000313" key="9">
    <source>
        <dbReference type="Proteomes" id="UP000682134"/>
    </source>
</evidence>
<dbReference type="InterPro" id="IPR036873">
    <property type="entry name" value="Rhodanese-like_dom_sf"/>
</dbReference>
<keyword evidence="9" id="KW-1185">Reference proteome</keyword>
<dbReference type="PRINTS" id="PR00411">
    <property type="entry name" value="PNDRDTASEI"/>
</dbReference>
<dbReference type="GO" id="GO:0050451">
    <property type="term" value="F:CoA-disulfide reductase (NADPH) activity"/>
    <property type="evidence" value="ECO:0007669"/>
    <property type="project" value="UniProtKB-EC"/>
</dbReference>
<dbReference type="Proteomes" id="UP000682134">
    <property type="component" value="Unassembled WGS sequence"/>
</dbReference>
<dbReference type="CDD" id="cd01524">
    <property type="entry name" value="RHOD_Pyr_redox"/>
    <property type="match status" value="1"/>
</dbReference>
<protein>
    <submittedName>
        <fullName evidence="8">CoA-disulfide reductase</fullName>
        <ecNumber evidence="8">1.8.1.14</ecNumber>
    </submittedName>
</protein>
<dbReference type="PANTHER" id="PTHR43429:SF1">
    <property type="entry name" value="NAD(P)H SULFUR OXIDOREDUCTASE (COA-DEPENDENT)"/>
    <property type="match status" value="1"/>
</dbReference>
<dbReference type="PANTHER" id="PTHR43429">
    <property type="entry name" value="PYRIDINE NUCLEOTIDE-DISULFIDE OXIDOREDUCTASE DOMAIN-CONTAINING"/>
    <property type="match status" value="1"/>
</dbReference>
<dbReference type="Gene3D" id="3.50.50.60">
    <property type="entry name" value="FAD/NAD(P)-binding domain"/>
    <property type="match status" value="2"/>
</dbReference>
<evidence type="ECO:0000256" key="1">
    <source>
        <dbReference type="ARBA" id="ARBA00001974"/>
    </source>
</evidence>
<dbReference type="RefSeq" id="WP_209405007.1">
    <property type="nucleotide sequence ID" value="NZ_JAGIYQ010000005.1"/>
</dbReference>
<dbReference type="SUPFAM" id="SSF55424">
    <property type="entry name" value="FAD/NAD-linked reductases, dimerisation (C-terminal) domain"/>
    <property type="match status" value="1"/>
</dbReference>
<keyword evidence="5 8" id="KW-0560">Oxidoreductase</keyword>
<gene>
    <name evidence="8" type="ORF">J5Y03_09620</name>
</gene>
<organism evidence="8 9">
    <name type="scientific">Gottfriedia endophytica</name>
    <dbReference type="NCBI Taxonomy" id="2820819"/>
    <lineage>
        <taxon>Bacteria</taxon>
        <taxon>Bacillati</taxon>
        <taxon>Bacillota</taxon>
        <taxon>Bacilli</taxon>
        <taxon>Bacillales</taxon>
        <taxon>Bacillaceae</taxon>
        <taxon>Gottfriedia</taxon>
    </lineage>
</organism>
<evidence type="ECO:0000256" key="5">
    <source>
        <dbReference type="ARBA" id="ARBA00023002"/>
    </source>
</evidence>
<dbReference type="EC" id="1.8.1.14" evidence="8"/>
<accession>A0A940SJG4</accession>
<dbReference type="InterPro" id="IPR023753">
    <property type="entry name" value="FAD/NAD-binding_dom"/>
</dbReference>
<evidence type="ECO:0000256" key="3">
    <source>
        <dbReference type="ARBA" id="ARBA00022630"/>
    </source>
</evidence>
<reference evidence="8" key="1">
    <citation type="submission" date="2021-04" db="EMBL/GenBank/DDBJ databases">
        <title>Genome seq and assembly of Bacillus sp.</title>
        <authorList>
            <person name="Chhetri G."/>
        </authorList>
    </citation>
    <scope>NUCLEOTIDE SEQUENCE</scope>
    <source>
        <strain evidence="8">RG28</strain>
    </source>
</reference>
<keyword evidence="4" id="KW-0274">FAD</keyword>
<comment type="similarity">
    <text evidence="2">Belongs to the class-III pyridine nucleotide-disulfide oxidoreductase family.</text>
</comment>